<dbReference type="OrthoDB" id="7689797at2"/>
<protein>
    <submittedName>
        <fullName evidence="7">Uncharacterized protein DUF1049</fullName>
    </submittedName>
</protein>
<dbReference type="RefSeq" id="WP_123792808.1">
    <property type="nucleotide sequence ID" value="NZ_RKQK01000002.1"/>
</dbReference>
<evidence type="ECO:0000256" key="2">
    <source>
        <dbReference type="ARBA" id="ARBA00022692"/>
    </source>
</evidence>
<evidence type="ECO:0000313" key="8">
    <source>
        <dbReference type="Proteomes" id="UP000269689"/>
    </source>
</evidence>
<feature type="domain" description="Lipopolysaccharide assembly protein A" evidence="6">
    <location>
        <begin position="23"/>
        <end position="94"/>
    </location>
</feature>
<evidence type="ECO:0000256" key="4">
    <source>
        <dbReference type="ARBA" id="ARBA00023136"/>
    </source>
</evidence>
<dbReference type="AlphaFoldDB" id="A0A3N4UJB0"/>
<evidence type="ECO:0000259" key="6">
    <source>
        <dbReference type="Pfam" id="PF06305"/>
    </source>
</evidence>
<evidence type="ECO:0000313" key="7">
    <source>
        <dbReference type="EMBL" id="RPE67359.1"/>
    </source>
</evidence>
<gene>
    <name evidence="7" type="ORF">EDD53_1766</name>
</gene>
<evidence type="ECO:0000256" key="5">
    <source>
        <dbReference type="SAM" id="Phobius"/>
    </source>
</evidence>
<dbReference type="InterPro" id="IPR010445">
    <property type="entry name" value="LapA_dom"/>
</dbReference>
<dbReference type="GO" id="GO:0005886">
    <property type="term" value="C:plasma membrane"/>
    <property type="evidence" value="ECO:0007669"/>
    <property type="project" value="InterPro"/>
</dbReference>
<organism evidence="7 8">
    <name type="scientific">Pacificibacter maritimus</name>
    <dbReference type="NCBI Taxonomy" id="762213"/>
    <lineage>
        <taxon>Bacteria</taxon>
        <taxon>Pseudomonadati</taxon>
        <taxon>Pseudomonadota</taxon>
        <taxon>Alphaproteobacteria</taxon>
        <taxon>Rhodobacterales</taxon>
        <taxon>Roseobacteraceae</taxon>
        <taxon>Pacificibacter</taxon>
    </lineage>
</organism>
<evidence type="ECO:0000256" key="3">
    <source>
        <dbReference type="ARBA" id="ARBA00022989"/>
    </source>
</evidence>
<evidence type="ECO:0000256" key="1">
    <source>
        <dbReference type="ARBA" id="ARBA00022475"/>
    </source>
</evidence>
<accession>A0A3N4UJB0</accession>
<dbReference type="EMBL" id="RKQK01000002">
    <property type="protein sequence ID" value="RPE67359.1"/>
    <property type="molecule type" value="Genomic_DNA"/>
</dbReference>
<feature type="transmembrane region" description="Helical" evidence="5">
    <location>
        <begin position="46"/>
        <end position="68"/>
    </location>
</feature>
<dbReference type="Proteomes" id="UP000269689">
    <property type="component" value="Unassembled WGS sequence"/>
</dbReference>
<keyword evidence="4 5" id="KW-0472">Membrane</keyword>
<keyword evidence="3 5" id="KW-1133">Transmembrane helix</keyword>
<keyword evidence="8" id="KW-1185">Reference proteome</keyword>
<keyword evidence="2 5" id="KW-0812">Transmembrane</keyword>
<proteinExistence type="predicted"/>
<reference evidence="7 8" key="1">
    <citation type="submission" date="2018-11" db="EMBL/GenBank/DDBJ databases">
        <title>Genomic Encyclopedia of Type Strains, Phase IV (KMG-IV): sequencing the most valuable type-strain genomes for metagenomic binning, comparative biology and taxonomic classification.</title>
        <authorList>
            <person name="Goeker M."/>
        </authorList>
    </citation>
    <scope>NUCLEOTIDE SEQUENCE [LARGE SCALE GENOMIC DNA]</scope>
    <source>
        <strain evidence="7 8">DSM 104731</strain>
    </source>
</reference>
<keyword evidence="1" id="KW-1003">Cell membrane</keyword>
<dbReference type="Pfam" id="PF06305">
    <property type="entry name" value="LapA_dom"/>
    <property type="match status" value="1"/>
</dbReference>
<name>A0A3N4UJB0_9RHOB</name>
<comment type="caution">
    <text evidence="7">The sequence shown here is derived from an EMBL/GenBank/DDBJ whole genome shotgun (WGS) entry which is preliminary data.</text>
</comment>
<sequence length="115" mass="12748">MRTIRYVFLAALAVALITIALANRAEVTLNLLPAEMADYLGIAYSISLPLFVVIFGAIIAGLLIGFVWEYMREYKHRAAASKHRREKDALAREVSKLKVAKAKDEGDEVLALLDT</sequence>